<keyword evidence="7 12" id="KW-0418">Kinase</keyword>
<dbReference type="PROSITE" id="PS50109">
    <property type="entry name" value="HIS_KIN"/>
    <property type="match status" value="1"/>
</dbReference>
<reference evidence="12 13" key="2">
    <citation type="submission" date="2020-08" db="EMBL/GenBank/DDBJ databases">
        <title>Stappia taiwanensis sp. nov., isolated from a coastal thermal spring.</title>
        <authorList>
            <person name="Kampfer P."/>
        </authorList>
    </citation>
    <scope>NUCLEOTIDE SEQUENCE [LARGE SCALE GENOMIC DNA]</scope>
    <source>
        <strain evidence="12 13">DSM 23284</strain>
    </source>
</reference>
<gene>
    <name evidence="12" type="ORF">H1W37_13815</name>
</gene>
<dbReference type="GO" id="GO:0000155">
    <property type="term" value="F:phosphorelay sensor kinase activity"/>
    <property type="evidence" value="ECO:0007669"/>
    <property type="project" value="InterPro"/>
</dbReference>
<organism evidence="12 13">
    <name type="scientific">Stappia taiwanensis</name>
    <dbReference type="NCBI Taxonomy" id="992267"/>
    <lineage>
        <taxon>Bacteria</taxon>
        <taxon>Pseudomonadati</taxon>
        <taxon>Pseudomonadota</taxon>
        <taxon>Alphaproteobacteria</taxon>
        <taxon>Hyphomicrobiales</taxon>
        <taxon>Stappiaceae</taxon>
        <taxon>Stappia</taxon>
    </lineage>
</organism>
<evidence type="ECO:0000256" key="9">
    <source>
        <dbReference type="SAM" id="Phobius"/>
    </source>
</evidence>
<proteinExistence type="predicted"/>
<name>A0A838XSL6_9HYPH</name>
<evidence type="ECO:0000256" key="1">
    <source>
        <dbReference type="ARBA" id="ARBA00000085"/>
    </source>
</evidence>
<dbReference type="Gene3D" id="1.10.287.130">
    <property type="match status" value="1"/>
</dbReference>
<dbReference type="InterPro" id="IPR005467">
    <property type="entry name" value="His_kinase_dom"/>
</dbReference>
<dbReference type="SMART" id="SM00304">
    <property type="entry name" value="HAMP"/>
    <property type="match status" value="1"/>
</dbReference>
<dbReference type="InterPro" id="IPR004358">
    <property type="entry name" value="Sig_transdc_His_kin-like_C"/>
</dbReference>
<evidence type="ECO:0000259" key="10">
    <source>
        <dbReference type="PROSITE" id="PS50109"/>
    </source>
</evidence>
<evidence type="ECO:0000256" key="3">
    <source>
        <dbReference type="ARBA" id="ARBA00012438"/>
    </source>
</evidence>
<dbReference type="InterPro" id="IPR003594">
    <property type="entry name" value="HATPase_dom"/>
</dbReference>
<feature type="domain" description="Histidine kinase" evidence="10">
    <location>
        <begin position="231"/>
        <end position="443"/>
    </location>
</feature>
<dbReference type="PANTHER" id="PTHR44936:SF10">
    <property type="entry name" value="SENSOR PROTEIN RSTB"/>
    <property type="match status" value="1"/>
</dbReference>
<dbReference type="GO" id="GO:0005886">
    <property type="term" value="C:plasma membrane"/>
    <property type="evidence" value="ECO:0007669"/>
    <property type="project" value="UniProtKB-SubCell"/>
</dbReference>
<dbReference type="PANTHER" id="PTHR44936">
    <property type="entry name" value="SENSOR PROTEIN CREC"/>
    <property type="match status" value="1"/>
</dbReference>
<dbReference type="Proteomes" id="UP000559404">
    <property type="component" value="Unassembled WGS sequence"/>
</dbReference>
<dbReference type="SUPFAM" id="SSF55874">
    <property type="entry name" value="ATPase domain of HSP90 chaperone/DNA topoisomerase II/histidine kinase"/>
    <property type="match status" value="1"/>
</dbReference>
<evidence type="ECO:0000256" key="5">
    <source>
        <dbReference type="ARBA" id="ARBA00022679"/>
    </source>
</evidence>
<dbReference type="SMART" id="SM00387">
    <property type="entry name" value="HATPase_c"/>
    <property type="match status" value="1"/>
</dbReference>
<keyword evidence="9" id="KW-0472">Membrane</keyword>
<keyword evidence="4" id="KW-0597">Phosphoprotein</keyword>
<dbReference type="GO" id="GO:0005524">
    <property type="term" value="F:ATP binding"/>
    <property type="evidence" value="ECO:0007669"/>
    <property type="project" value="UniProtKB-KW"/>
</dbReference>
<keyword evidence="9" id="KW-0812">Transmembrane</keyword>
<keyword evidence="8" id="KW-0067">ATP-binding</keyword>
<evidence type="ECO:0000256" key="2">
    <source>
        <dbReference type="ARBA" id="ARBA00004370"/>
    </source>
</evidence>
<keyword evidence="9" id="KW-1133">Transmembrane helix</keyword>
<evidence type="ECO:0000256" key="4">
    <source>
        <dbReference type="ARBA" id="ARBA00022553"/>
    </source>
</evidence>
<dbReference type="PRINTS" id="PR00344">
    <property type="entry name" value="BCTRLSENSOR"/>
</dbReference>
<reference evidence="12 13" key="1">
    <citation type="submission" date="2020-07" db="EMBL/GenBank/DDBJ databases">
        <authorList>
            <person name="Li M."/>
        </authorList>
    </citation>
    <scope>NUCLEOTIDE SEQUENCE [LARGE SCALE GENOMIC DNA]</scope>
    <source>
        <strain evidence="12 13">DSM 23284</strain>
    </source>
</reference>
<protein>
    <recommendedName>
        <fullName evidence="3">histidine kinase</fullName>
        <ecNumber evidence="3">2.7.13.3</ecNumber>
    </recommendedName>
</protein>
<evidence type="ECO:0000256" key="7">
    <source>
        <dbReference type="ARBA" id="ARBA00022777"/>
    </source>
</evidence>
<dbReference type="InterPro" id="IPR036890">
    <property type="entry name" value="HATPase_C_sf"/>
</dbReference>
<dbReference type="InterPro" id="IPR003661">
    <property type="entry name" value="HisK_dim/P_dom"/>
</dbReference>
<comment type="subcellular location">
    <subcellularLocation>
        <location evidence="2">Membrane</location>
    </subcellularLocation>
</comment>
<comment type="caution">
    <text evidence="12">The sequence shown here is derived from an EMBL/GenBank/DDBJ whole genome shotgun (WGS) entry which is preliminary data.</text>
</comment>
<keyword evidence="6" id="KW-0547">Nucleotide-binding</keyword>
<dbReference type="PROSITE" id="PS50885">
    <property type="entry name" value="HAMP"/>
    <property type="match status" value="1"/>
</dbReference>
<dbReference type="InterPro" id="IPR003660">
    <property type="entry name" value="HAMP_dom"/>
</dbReference>
<dbReference type="EMBL" id="JACEON010000013">
    <property type="protein sequence ID" value="MBA4612737.1"/>
    <property type="molecule type" value="Genomic_DNA"/>
</dbReference>
<keyword evidence="5" id="KW-0808">Transferase</keyword>
<feature type="domain" description="HAMP" evidence="11">
    <location>
        <begin position="162"/>
        <end position="217"/>
    </location>
</feature>
<comment type="catalytic activity">
    <reaction evidence="1">
        <text>ATP + protein L-histidine = ADP + protein N-phospho-L-histidine.</text>
        <dbReference type="EC" id="2.7.13.3"/>
    </reaction>
</comment>
<dbReference type="AlphaFoldDB" id="A0A838XSL6"/>
<evidence type="ECO:0000256" key="8">
    <source>
        <dbReference type="ARBA" id="ARBA00022840"/>
    </source>
</evidence>
<evidence type="ECO:0000259" key="11">
    <source>
        <dbReference type="PROSITE" id="PS50885"/>
    </source>
</evidence>
<dbReference type="Pfam" id="PF02518">
    <property type="entry name" value="HATPase_c"/>
    <property type="match status" value="1"/>
</dbReference>
<dbReference type="EC" id="2.7.13.3" evidence="3"/>
<dbReference type="Gene3D" id="3.30.565.10">
    <property type="entry name" value="Histidine kinase-like ATPase, C-terminal domain"/>
    <property type="match status" value="1"/>
</dbReference>
<feature type="transmembrane region" description="Helical" evidence="9">
    <location>
        <begin position="141"/>
        <end position="164"/>
    </location>
</feature>
<dbReference type="CDD" id="cd00075">
    <property type="entry name" value="HATPase"/>
    <property type="match status" value="1"/>
</dbReference>
<evidence type="ECO:0000313" key="13">
    <source>
        <dbReference type="Proteomes" id="UP000559404"/>
    </source>
</evidence>
<accession>A0A838XSL6</accession>
<dbReference type="SMART" id="SM00388">
    <property type="entry name" value="HisKA"/>
    <property type="match status" value="1"/>
</dbReference>
<keyword evidence="13" id="KW-1185">Reference proteome</keyword>
<dbReference type="InterPro" id="IPR050980">
    <property type="entry name" value="2C_sensor_his_kinase"/>
</dbReference>
<evidence type="ECO:0000313" key="12">
    <source>
        <dbReference type="EMBL" id="MBA4612737.1"/>
    </source>
</evidence>
<sequence length="450" mass="48543">MLSEVLIFVPSVANFRNTWLNDKLTIAGVAASVLVEVDMVAPEVQAELLRATGAVAIALDGGGRRRLIAMSEAPGEVRRLIDMGQMTPARAIAESFRTLLGGGGGLVRVVGPAQMGLGGRVDIVLPLDLLRDAMLAFSVRILALSLVISVITATLVYLSLRWLLVRPMQRLTRSMARFQEQPEDVARVIAPSGRADEMGDAERRLAEMQRTLAGTLQHQKRLADLGLAVSKINHDLRNLLAAAQLFSERLEQVADPTVQRLAPKIIATLDRAVAYTRSVLAYGSAREAPLKRRLVRLAMVVGDVREVLHLSTGDAVSFENRVPDGMEIDADPEQIFRILMNLCRNAAQAMTANGGPEVVRRITVEAARAGDVVEIRIKDTGPGIPPVLRGKLFQPFQSSAKSGGTGLGLAITAELVRAHGGSIRLVEGEGPGAQFEIRIPDREQGDARKP</sequence>
<evidence type="ECO:0000256" key="6">
    <source>
        <dbReference type="ARBA" id="ARBA00022741"/>
    </source>
</evidence>